<gene>
    <name evidence="5" type="primary">cbiD</name>
    <name evidence="6" type="ORF">SAMN04488137_0507</name>
</gene>
<dbReference type="SUPFAM" id="SSF111342">
    <property type="entry name" value="CbiD-like"/>
    <property type="match status" value="1"/>
</dbReference>
<dbReference type="EMBL" id="FNHW01000001">
    <property type="protein sequence ID" value="SDM51280.1"/>
    <property type="molecule type" value="Genomic_DNA"/>
</dbReference>
<keyword evidence="1 5" id="KW-0169">Cobalamin biosynthesis</keyword>
<evidence type="ECO:0000256" key="4">
    <source>
        <dbReference type="ARBA" id="ARBA00022691"/>
    </source>
</evidence>
<dbReference type="Pfam" id="PF01888">
    <property type="entry name" value="CbiD"/>
    <property type="match status" value="1"/>
</dbReference>
<accession>A0A1G9TU12</accession>
<evidence type="ECO:0000256" key="2">
    <source>
        <dbReference type="ARBA" id="ARBA00022603"/>
    </source>
</evidence>
<dbReference type="GO" id="GO:0043780">
    <property type="term" value="F:cobalt-precorrin-5B C1-methyltransferase activity"/>
    <property type="evidence" value="ECO:0007669"/>
    <property type="project" value="RHEA"/>
</dbReference>
<dbReference type="GO" id="GO:0019251">
    <property type="term" value="P:anaerobic cobalamin biosynthetic process"/>
    <property type="evidence" value="ECO:0007669"/>
    <property type="project" value="UniProtKB-UniRule"/>
</dbReference>
<comment type="pathway">
    <text evidence="5">Cofactor biosynthesis; adenosylcobalamin biosynthesis; cob(II)yrinate a,c-diamide from sirohydrochlorin (anaerobic route): step 6/10.</text>
</comment>
<comment type="function">
    <text evidence="5">Catalyzes the methylation of C-1 in cobalt-precorrin-5B to form cobalt-precorrin-6A.</text>
</comment>
<evidence type="ECO:0000256" key="5">
    <source>
        <dbReference type="HAMAP-Rule" id="MF_00787"/>
    </source>
</evidence>
<dbReference type="PIRSF" id="PIRSF026782">
    <property type="entry name" value="CbiD"/>
    <property type="match status" value="1"/>
</dbReference>
<evidence type="ECO:0000313" key="6">
    <source>
        <dbReference type="EMBL" id="SDM51280.1"/>
    </source>
</evidence>
<sequence length="367" mass="38680">MKSKTPEKEKKNLRQGYTTGACATAATKAALTALITGEPQSEATIYLPAKKFATFQMDSCILKGESVETGTIKDAGDDPDATHRALIKSEVSWVQEPGIILDGGIGVGRVTKEGLPVAVGEAAINPVPRKMIHETAKEVLESFGIKQGIKIVISVPDGEEIAKKTLNGRLGIIGGISILGTRGIVIPFSSAAYKASIVQAISVAKASGCRHVVITTGGRSEKYGIKEYPALPEEAFIEMGDFVGFTLKECKRQGMERVSMVGMMGKFSKVAQGVMMVHSKSAPIDFNFLAGVAERAGATPDLVAQAREANTASQVGELMAANGVNAFFDELCASCCENALNEIKGGLSVATSLYTLKGEFLGKAEVE</sequence>
<dbReference type="PANTHER" id="PTHR35863:SF1">
    <property type="entry name" value="COBALT-PRECORRIN-5B C(1)-METHYLTRANSFERASE"/>
    <property type="match status" value="1"/>
</dbReference>
<proteinExistence type="inferred from homology"/>
<keyword evidence="7" id="KW-1185">Reference proteome</keyword>
<dbReference type="Gene3D" id="3.30.2110.10">
    <property type="entry name" value="CbiD-like"/>
    <property type="match status" value="1"/>
</dbReference>
<dbReference type="EC" id="2.1.1.195" evidence="5"/>
<dbReference type="NCBIfam" id="NF000849">
    <property type="entry name" value="PRK00075.1-1"/>
    <property type="match status" value="1"/>
</dbReference>
<protein>
    <recommendedName>
        <fullName evidence="5">Cobalt-precorrin-5B C(1)-methyltransferase</fullName>
        <ecNumber evidence="5">2.1.1.195</ecNumber>
    </recommendedName>
    <alternativeName>
        <fullName evidence="5">Cobalt-precorrin-6A synthase</fullName>
    </alternativeName>
</protein>
<evidence type="ECO:0000313" key="7">
    <source>
        <dbReference type="Proteomes" id="UP000199544"/>
    </source>
</evidence>
<name>A0A1G9TU12_9BACL</name>
<dbReference type="InterPro" id="IPR002748">
    <property type="entry name" value="CbiD"/>
</dbReference>
<comment type="similarity">
    <text evidence="5">Belongs to the CbiD family.</text>
</comment>
<reference evidence="7" key="1">
    <citation type="submission" date="2016-10" db="EMBL/GenBank/DDBJ databases">
        <authorList>
            <person name="Varghese N."/>
            <person name="Submissions S."/>
        </authorList>
    </citation>
    <scope>NUCLEOTIDE SEQUENCE [LARGE SCALE GENOMIC DNA]</scope>
    <source>
        <strain evidence="7">CGMCC 1.6854</strain>
    </source>
</reference>
<dbReference type="STRING" id="459525.SAMN04488137_0507"/>
<dbReference type="HAMAP" id="MF_00787">
    <property type="entry name" value="CbiD"/>
    <property type="match status" value="1"/>
</dbReference>
<evidence type="ECO:0000256" key="3">
    <source>
        <dbReference type="ARBA" id="ARBA00022679"/>
    </source>
</evidence>
<dbReference type="UniPathway" id="UPA00148">
    <property type="reaction ID" value="UER00227"/>
</dbReference>
<dbReference type="GO" id="GO:0032259">
    <property type="term" value="P:methylation"/>
    <property type="evidence" value="ECO:0007669"/>
    <property type="project" value="UniProtKB-KW"/>
</dbReference>
<dbReference type="PANTHER" id="PTHR35863">
    <property type="entry name" value="COBALT-PRECORRIN-5B C(1)-METHYLTRANSFERASE"/>
    <property type="match status" value="1"/>
</dbReference>
<keyword evidence="4 5" id="KW-0949">S-adenosyl-L-methionine</keyword>
<keyword evidence="3 5" id="KW-0808">Transferase</keyword>
<dbReference type="OrthoDB" id="6439987at2"/>
<dbReference type="Proteomes" id="UP000199544">
    <property type="component" value="Unassembled WGS sequence"/>
</dbReference>
<dbReference type="InterPro" id="IPR036074">
    <property type="entry name" value="CbiD_sf"/>
</dbReference>
<dbReference type="AlphaFoldDB" id="A0A1G9TU12"/>
<keyword evidence="2 5" id="KW-0489">Methyltransferase</keyword>
<evidence type="ECO:0000256" key="1">
    <source>
        <dbReference type="ARBA" id="ARBA00022573"/>
    </source>
</evidence>
<comment type="catalytic activity">
    <reaction evidence="5">
        <text>Co-precorrin-5B + S-adenosyl-L-methionine = Co-precorrin-6A + S-adenosyl-L-homocysteine</text>
        <dbReference type="Rhea" id="RHEA:26285"/>
        <dbReference type="ChEBI" id="CHEBI:57856"/>
        <dbReference type="ChEBI" id="CHEBI:59789"/>
        <dbReference type="ChEBI" id="CHEBI:60063"/>
        <dbReference type="ChEBI" id="CHEBI:60064"/>
        <dbReference type="EC" id="2.1.1.195"/>
    </reaction>
</comment>
<dbReference type="NCBIfam" id="TIGR00312">
    <property type="entry name" value="cbiD"/>
    <property type="match status" value="1"/>
</dbReference>
<dbReference type="RefSeq" id="WP_090232302.1">
    <property type="nucleotide sequence ID" value="NZ_FNHW01000001.1"/>
</dbReference>
<organism evidence="6 7">
    <name type="scientific">Fictibacillus solisalsi</name>
    <dbReference type="NCBI Taxonomy" id="459525"/>
    <lineage>
        <taxon>Bacteria</taxon>
        <taxon>Bacillati</taxon>
        <taxon>Bacillota</taxon>
        <taxon>Bacilli</taxon>
        <taxon>Bacillales</taxon>
        <taxon>Fictibacillaceae</taxon>
        <taxon>Fictibacillus</taxon>
    </lineage>
</organism>